<dbReference type="EMBL" id="CAJVQB010012261">
    <property type="protein sequence ID" value="CAG8754147.1"/>
    <property type="molecule type" value="Genomic_DNA"/>
</dbReference>
<name>A0ABN7VDP1_GIGMA</name>
<evidence type="ECO:0000313" key="1">
    <source>
        <dbReference type="EMBL" id="CAG8754147.1"/>
    </source>
</evidence>
<protein>
    <submittedName>
        <fullName evidence="1">44705_t:CDS:1</fullName>
    </submittedName>
</protein>
<sequence length="131" mass="14830">MLLEEALSNNLELLLNSLDLIPEHITEFLSFALPITDCKQTRAVVANIAIKEAANKYIPTNKAVPKPFHAFSFKATKLHQALKLSNKARRLIMFPPLTKSTQTIADKVYTILQQIEQLTNYQIPNITQQDL</sequence>
<evidence type="ECO:0000313" key="2">
    <source>
        <dbReference type="Proteomes" id="UP000789901"/>
    </source>
</evidence>
<proteinExistence type="predicted"/>
<gene>
    <name evidence="1" type="ORF">GMARGA_LOCUS16730</name>
</gene>
<accession>A0ABN7VDP1</accession>
<dbReference type="Proteomes" id="UP000789901">
    <property type="component" value="Unassembled WGS sequence"/>
</dbReference>
<reference evidence="1 2" key="1">
    <citation type="submission" date="2021-06" db="EMBL/GenBank/DDBJ databases">
        <authorList>
            <person name="Kallberg Y."/>
            <person name="Tangrot J."/>
            <person name="Rosling A."/>
        </authorList>
    </citation>
    <scope>NUCLEOTIDE SEQUENCE [LARGE SCALE GENOMIC DNA]</scope>
    <source>
        <strain evidence="1 2">120-4 pot B 10/14</strain>
    </source>
</reference>
<comment type="caution">
    <text evidence="1">The sequence shown here is derived from an EMBL/GenBank/DDBJ whole genome shotgun (WGS) entry which is preliminary data.</text>
</comment>
<organism evidence="1 2">
    <name type="scientific">Gigaspora margarita</name>
    <dbReference type="NCBI Taxonomy" id="4874"/>
    <lineage>
        <taxon>Eukaryota</taxon>
        <taxon>Fungi</taxon>
        <taxon>Fungi incertae sedis</taxon>
        <taxon>Mucoromycota</taxon>
        <taxon>Glomeromycotina</taxon>
        <taxon>Glomeromycetes</taxon>
        <taxon>Diversisporales</taxon>
        <taxon>Gigasporaceae</taxon>
        <taxon>Gigaspora</taxon>
    </lineage>
</organism>
<keyword evidence="2" id="KW-1185">Reference proteome</keyword>